<evidence type="ECO:0000313" key="3">
    <source>
        <dbReference type="Proteomes" id="UP001058974"/>
    </source>
</evidence>
<reference evidence="2 3" key="1">
    <citation type="journal article" date="2022" name="Nat. Genet.">
        <title>Improved pea reference genome and pan-genome highlight genomic features and evolutionary characteristics.</title>
        <authorList>
            <person name="Yang T."/>
            <person name="Liu R."/>
            <person name="Luo Y."/>
            <person name="Hu S."/>
            <person name="Wang D."/>
            <person name="Wang C."/>
            <person name="Pandey M.K."/>
            <person name="Ge S."/>
            <person name="Xu Q."/>
            <person name="Li N."/>
            <person name="Li G."/>
            <person name="Huang Y."/>
            <person name="Saxena R.K."/>
            <person name="Ji Y."/>
            <person name="Li M."/>
            <person name="Yan X."/>
            <person name="He Y."/>
            <person name="Liu Y."/>
            <person name="Wang X."/>
            <person name="Xiang C."/>
            <person name="Varshney R.K."/>
            <person name="Ding H."/>
            <person name="Gao S."/>
            <person name="Zong X."/>
        </authorList>
    </citation>
    <scope>NUCLEOTIDE SEQUENCE [LARGE SCALE GENOMIC DNA]</scope>
    <source>
        <strain evidence="2 3">cv. Zhongwan 6</strain>
    </source>
</reference>
<feature type="region of interest" description="Disordered" evidence="1">
    <location>
        <begin position="131"/>
        <end position="150"/>
    </location>
</feature>
<protein>
    <submittedName>
        <fullName evidence="2">Uncharacterized protein</fullName>
    </submittedName>
</protein>
<dbReference type="PANTHER" id="PTHR28441">
    <property type="entry name" value="PROTEIN FAM91A1"/>
    <property type="match status" value="1"/>
</dbReference>
<comment type="caution">
    <text evidence="2">The sequence shown here is derived from an EMBL/GenBank/DDBJ whole genome shotgun (WGS) entry which is preliminary data.</text>
</comment>
<dbReference type="Gramene" id="Psat04G0541800-T1">
    <property type="protein sequence ID" value="KAI5421955.1"/>
    <property type="gene ID" value="KIW84_045418"/>
</dbReference>
<dbReference type="PANTHER" id="PTHR28441:SF2">
    <property type="entry name" value="PROTEIN FAM91A1"/>
    <property type="match status" value="1"/>
</dbReference>
<dbReference type="Gene3D" id="3.40.50.1010">
    <property type="entry name" value="5'-nuclease"/>
    <property type="match status" value="1"/>
</dbReference>
<keyword evidence="3" id="KW-1185">Reference proteome</keyword>
<name>A0A9D5AX71_PEA</name>
<accession>A0A9D5AX71</accession>
<proteinExistence type="predicted"/>
<gene>
    <name evidence="2" type="ORF">KIW84_045418</name>
</gene>
<organism evidence="2 3">
    <name type="scientific">Pisum sativum</name>
    <name type="common">Garden pea</name>
    <name type="synonym">Lathyrus oleraceus</name>
    <dbReference type="NCBI Taxonomy" id="3888"/>
    <lineage>
        <taxon>Eukaryota</taxon>
        <taxon>Viridiplantae</taxon>
        <taxon>Streptophyta</taxon>
        <taxon>Embryophyta</taxon>
        <taxon>Tracheophyta</taxon>
        <taxon>Spermatophyta</taxon>
        <taxon>Magnoliopsida</taxon>
        <taxon>eudicotyledons</taxon>
        <taxon>Gunneridae</taxon>
        <taxon>Pentapetalae</taxon>
        <taxon>rosids</taxon>
        <taxon>fabids</taxon>
        <taxon>Fabales</taxon>
        <taxon>Fabaceae</taxon>
        <taxon>Papilionoideae</taxon>
        <taxon>50 kb inversion clade</taxon>
        <taxon>NPAAA clade</taxon>
        <taxon>Hologalegina</taxon>
        <taxon>IRL clade</taxon>
        <taxon>Fabeae</taxon>
        <taxon>Lathyrus</taxon>
    </lineage>
</organism>
<dbReference type="EMBL" id="JAMSHJ010000004">
    <property type="protein sequence ID" value="KAI5421955.1"/>
    <property type="molecule type" value="Genomic_DNA"/>
</dbReference>
<dbReference type="InterPro" id="IPR039199">
    <property type="entry name" value="FAM91"/>
</dbReference>
<dbReference type="AlphaFoldDB" id="A0A9D5AX71"/>
<dbReference type="Proteomes" id="UP001058974">
    <property type="component" value="Chromosome 4"/>
</dbReference>
<sequence length="150" mass="17270">MELCTVGYIRLLRLFNDREPEQFPPEEKFDWVLLSVKFGMPLLSPTMCNDVCRRLVSSELFQSGSFMEDGIHFWTLRLPFQKHLGGAVKVLLVTNDKENKRKASEEGICAETVESYVKSLDRPDLLDLLVRPSSEDAEMEDVEDHHPRGK</sequence>
<evidence type="ECO:0000256" key="1">
    <source>
        <dbReference type="SAM" id="MobiDB-lite"/>
    </source>
</evidence>
<evidence type="ECO:0000313" key="2">
    <source>
        <dbReference type="EMBL" id="KAI5421955.1"/>
    </source>
</evidence>